<feature type="compositionally biased region" description="Gly residues" evidence="14">
    <location>
        <begin position="26"/>
        <end position="36"/>
    </location>
</feature>
<comment type="catalytic activity">
    <reaction evidence="11">
        <text>1D-myo-inositol 1,2,4,5,6-pentakisphosphate + H2O = 1D-myo-inositol 1,2,5,6-tetrakisphosphate + phosphate</text>
        <dbReference type="Rhea" id="RHEA:77115"/>
        <dbReference type="ChEBI" id="CHEBI:15377"/>
        <dbReference type="ChEBI" id="CHEBI:43474"/>
        <dbReference type="ChEBI" id="CHEBI:57798"/>
        <dbReference type="ChEBI" id="CHEBI:195535"/>
        <dbReference type="EC" id="3.1.3.62"/>
    </reaction>
    <physiologicalReaction direction="left-to-right" evidence="11">
        <dbReference type="Rhea" id="RHEA:77116"/>
    </physiologicalReaction>
</comment>
<dbReference type="EC" id="3.1.3.62" evidence="4"/>
<evidence type="ECO:0000256" key="11">
    <source>
        <dbReference type="ARBA" id="ARBA00043671"/>
    </source>
</evidence>
<comment type="catalytic activity">
    <reaction evidence="10">
        <text>1D-myo-inositol 1,2,5,6-tetrakisphosphate + H2O = 1D-myo-inositol 1,2,6-trisphosphate + phosphate</text>
        <dbReference type="Rhea" id="RHEA:77119"/>
        <dbReference type="ChEBI" id="CHEBI:15377"/>
        <dbReference type="ChEBI" id="CHEBI:43474"/>
        <dbReference type="ChEBI" id="CHEBI:195535"/>
        <dbReference type="ChEBI" id="CHEBI:195537"/>
        <dbReference type="EC" id="3.1.3.62"/>
    </reaction>
    <physiologicalReaction direction="left-to-right" evidence="10">
        <dbReference type="Rhea" id="RHEA:77120"/>
    </physiologicalReaction>
</comment>
<dbReference type="GeneID" id="95355155"/>
<evidence type="ECO:0000256" key="15">
    <source>
        <dbReference type="SAM" id="SignalP"/>
    </source>
</evidence>
<dbReference type="PANTHER" id="PTHR20963:SF8">
    <property type="entry name" value="MULTIPLE INOSITOL POLYPHOSPHATE PHOSPHATASE 1"/>
    <property type="match status" value="1"/>
</dbReference>
<dbReference type="CDD" id="cd07061">
    <property type="entry name" value="HP_HAP_like"/>
    <property type="match status" value="1"/>
</dbReference>
<comment type="catalytic activity">
    <reaction evidence="13">
        <text>(2R)-2,3-bisphosphoglycerate + H2O = (2R)-2-phosphoglycerate + phosphate</text>
        <dbReference type="Rhea" id="RHEA:27381"/>
        <dbReference type="ChEBI" id="CHEBI:15377"/>
        <dbReference type="ChEBI" id="CHEBI:43474"/>
        <dbReference type="ChEBI" id="CHEBI:58248"/>
        <dbReference type="ChEBI" id="CHEBI:58289"/>
        <dbReference type="EC" id="3.1.3.80"/>
    </reaction>
    <physiologicalReaction direction="left-to-right" evidence="13">
        <dbReference type="Rhea" id="RHEA:27382"/>
    </physiologicalReaction>
</comment>
<evidence type="ECO:0000256" key="10">
    <source>
        <dbReference type="ARBA" id="ARBA00043668"/>
    </source>
</evidence>
<comment type="subcellular location">
    <subcellularLocation>
        <location evidence="1">Membrane</location>
    </subcellularLocation>
</comment>
<keyword evidence="6 15" id="KW-0732">Signal</keyword>
<dbReference type="SUPFAM" id="SSF53254">
    <property type="entry name" value="Phosphoglycerate mutase-like"/>
    <property type="match status" value="1"/>
</dbReference>
<dbReference type="InterPro" id="IPR029033">
    <property type="entry name" value="His_PPase_superfam"/>
</dbReference>
<evidence type="ECO:0000256" key="14">
    <source>
        <dbReference type="SAM" id="MobiDB-lite"/>
    </source>
</evidence>
<keyword evidence="16" id="KW-0449">Lipoprotein</keyword>
<dbReference type="EMBL" id="BNBO01000029">
    <property type="protein sequence ID" value="GHH76492.1"/>
    <property type="molecule type" value="Genomic_DNA"/>
</dbReference>
<evidence type="ECO:0000256" key="6">
    <source>
        <dbReference type="ARBA" id="ARBA00022729"/>
    </source>
</evidence>
<comment type="caution">
    <text evidence="16">The sequence shown here is derived from an EMBL/GenBank/DDBJ whole genome shotgun (WGS) entry which is preliminary data.</text>
</comment>
<keyword evidence="7" id="KW-0378">Hydrolase</keyword>
<evidence type="ECO:0000256" key="3">
    <source>
        <dbReference type="ARBA" id="ARBA00012976"/>
    </source>
</evidence>
<evidence type="ECO:0000256" key="7">
    <source>
        <dbReference type="ARBA" id="ARBA00022801"/>
    </source>
</evidence>
<evidence type="ECO:0000313" key="16">
    <source>
        <dbReference type="EMBL" id="GHH76492.1"/>
    </source>
</evidence>
<keyword evidence="8" id="KW-0472">Membrane</keyword>
<keyword evidence="17" id="KW-1185">Reference proteome</keyword>
<evidence type="ECO:0000256" key="12">
    <source>
        <dbReference type="ARBA" id="ARBA00043691"/>
    </source>
</evidence>
<organism evidence="16 17">
    <name type="scientific">Kitasatospora indigofera</name>
    <dbReference type="NCBI Taxonomy" id="67307"/>
    <lineage>
        <taxon>Bacteria</taxon>
        <taxon>Bacillati</taxon>
        <taxon>Actinomycetota</taxon>
        <taxon>Actinomycetes</taxon>
        <taxon>Kitasatosporales</taxon>
        <taxon>Streptomycetaceae</taxon>
        <taxon>Kitasatospora</taxon>
    </lineage>
</organism>
<gene>
    <name evidence="16" type="ORF">GCM10018781_47810</name>
</gene>
<name>A0A919G1J1_9ACTN</name>
<proteinExistence type="inferred from homology"/>
<dbReference type="RefSeq" id="WP_229927692.1">
    <property type="nucleotide sequence ID" value="NZ_BNBO01000029.1"/>
</dbReference>
<dbReference type="InterPro" id="IPR000560">
    <property type="entry name" value="His_Pase_clade-2"/>
</dbReference>
<evidence type="ECO:0000256" key="9">
    <source>
        <dbReference type="ARBA" id="ARBA00031642"/>
    </source>
</evidence>
<evidence type="ECO:0000256" key="13">
    <source>
        <dbReference type="ARBA" id="ARBA00043832"/>
    </source>
</evidence>
<dbReference type="GO" id="GO:0016020">
    <property type="term" value="C:membrane"/>
    <property type="evidence" value="ECO:0007669"/>
    <property type="project" value="UniProtKB-SubCell"/>
</dbReference>
<evidence type="ECO:0000256" key="2">
    <source>
        <dbReference type="ARBA" id="ARBA00008422"/>
    </source>
</evidence>
<evidence type="ECO:0000256" key="4">
    <source>
        <dbReference type="ARBA" id="ARBA00013040"/>
    </source>
</evidence>
<accession>A0A919G1J1</accession>
<feature type="signal peptide" evidence="15">
    <location>
        <begin position="1"/>
        <end position="28"/>
    </location>
</feature>
<sequence length="460" mass="49381">MKPSAALSATMSVALAATVLLGGGSASARSGHGGGHPDGDPYLYGTKTPYEPQGRPEQYERAPRGYLPVFTENVARHGSRAMTDSEDGDLVLAVLGAAEQRGALTRLGAGLAPQVRTLLGAASAIGYGNLAGRGVREHRETALRMEQRLPELFRTIAAEREPVVVETSGVARTVASADAFTSGLTEGQPSLAGLVRAPVTDKNLLYFHKQPQNADYQAYLANDPDLAAVLARIEGGPRTGQAARHVAERLFDAGFVASMSAEDRIGFARALHQLYSTAPDLHDEAPAVDLGPFLTDRDAQWFAYLDDAEEFYQKGPGFAGRTITYRMAQPLLDDLFAEAEAKAAGRSHDGAVLRFTHAEEIEPLAALMGLPGSTEPAAPDEPYTYRNDEWRGGQVSPMAANIQWDLYAGSRGKGGGTSPAYLVRMLYNEQETAFKPSCKPVAKGSYFYDLDELRRCFGRA</sequence>
<dbReference type="Proteomes" id="UP000617734">
    <property type="component" value="Unassembled WGS sequence"/>
</dbReference>
<evidence type="ECO:0000313" key="17">
    <source>
        <dbReference type="Proteomes" id="UP000617734"/>
    </source>
</evidence>
<evidence type="ECO:0000256" key="1">
    <source>
        <dbReference type="ARBA" id="ARBA00004370"/>
    </source>
</evidence>
<protein>
    <recommendedName>
        <fullName evidence="5">Multiple inositol polyphosphate phosphatase 1</fullName>
        <ecNumber evidence="4">3.1.3.62</ecNumber>
        <ecNumber evidence="3">3.1.3.80</ecNumber>
    </recommendedName>
    <alternativeName>
        <fullName evidence="9">2,3-bisphosphoglycerate 3-phosphatase</fullName>
    </alternativeName>
</protein>
<reference evidence="16" key="1">
    <citation type="journal article" date="2014" name="Int. J. Syst. Evol. Microbiol.">
        <title>Complete genome sequence of Corynebacterium casei LMG S-19264T (=DSM 44701T), isolated from a smear-ripened cheese.</title>
        <authorList>
            <consortium name="US DOE Joint Genome Institute (JGI-PGF)"/>
            <person name="Walter F."/>
            <person name="Albersmeier A."/>
            <person name="Kalinowski J."/>
            <person name="Ruckert C."/>
        </authorList>
    </citation>
    <scope>NUCLEOTIDE SEQUENCE</scope>
    <source>
        <strain evidence="16">JCM 4646</strain>
    </source>
</reference>
<comment type="similarity">
    <text evidence="2">Belongs to the histidine acid phosphatase family. MINPP1 subfamily.</text>
</comment>
<dbReference type="PANTHER" id="PTHR20963">
    <property type="entry name" value="MULTIPLE INOSITOL POLYPHOSPHATE PHOSPHATASE-RELATED"/>
    <property type="match status" value="1"/>
</dbReference>
<evidence type="ECO:0000256" key="8">
    <source>
        <dbReference type="ARBA" id="ARBA00023136"/>
    </source>
</evidence>
<dbReference type="Pfam" id="PF00328">
    <property type="entry name" value="His_Phos_2"/>
    <property type="match status" value="1"/>
</dbReference>
<dbReference type="GO" id="GO:0034417">
    <property type="term" value="F:bisphosphoglycerate 3-phosphatase activity"/>
    <property type="evidence" value="ECO:0007669"/>
    <property type="project" value="UniProtKB-EC"/>
</dbReference>
<evidence type="ECO:0000256" key="5">
    <source>
        <dbReference type="ARBA" id="ARBA00018097"/>
    </source>
</evidence>
<feature type="region of interest" description="Disordered" evidence="14">
    <location>
        <begin position="26"/>
        <end position="58"/>
    </location>
</feature>
<dbReference type="Gene3D" id="3.40.50.1240">
    <property type="entry name" value="Phosphoglycerate mutase-like"/>
    <property type="match status" value="1"/>
</dbReference>
<dbReference type="AlphaFoldDB" id="A0A919G1J1"/>
<comment type="catalytic activity">
    <reaction evidence="12">
        <text>1D-myo-inositol hexakisphosphate + H2O = 1D-myo-inositol 1,2,4,5,6-pentakisphosphate + phosphate</text>
        <dbReference type="Rhea" id="RHEA:16989"/>
        <dbReference type="ChEBI" id="CHEBI:15377"/>
        <dbReference type="ChEBI" id="CHEBI:43474"/>
        <dbReference type="ChEBI" id="CHEBI:57798"/>
        <dbReference type="ChEBI" id="CHEBI:58130"/>
        <dbReference type="EC" id="3.1.3.62"/>
    </reaction>
    <physiologicalReaction direction="left-to-right" evidence="12">
        <dbReference type="Rhea" id="RHEA:16990"/>
    </physiologicalReaction>
</comment>
<feature type="chain" id="PRO_5036965887" description="Multiple inositol polyphosphate phosphatase 1" evidence="15">
    <location>
        <begin position="29"/>
        <end position="460"/>
    </location>
</feature>
<dbReference type="EC" id="3.1.3.80" evidence="3"/>
<reference evidence="16" key="2">
    <citation type="submission" date="2020-09" db="EMBL/GenBank/DDBJ databases">
        <authorList>
            <person name="Sun Q."/>
            <person name="Ohkuma M."/>
        </authorList>
    </citation>
    <scope>NUCLEOTIDE SEQUENCE</scope>
    <source>
        <strain evidence="16">JCM 4646</strain>
    </source>
</reference>